<organism evidence="2 3">
    <name type="scientific">Agrobacterium pusense</name>
    <dbReference type="NCBI Taxonomy" id="648995"/>
    <lineage>
        <taxon>Bacteria</taxon>
        <taxon>Pseudomonadati</taxon>
        <taxon>Pseudomonadota</taxon>
        <taxon>Alphaproteobacteria</taxon>
        <taxon>Hyphomicrobiales</taxon>
        <taxon>Rhizobiaceae</taxon>
        <taxon>Rhizobium/Agrobacterium group</taxon>
        <taxon>Agrobacterium</taxon>
    </lineage>
</organism>
<comment type="caution">
    <text evidence="2">The sequence shown here is derived from an EMBL/GenBank/DDBJ whole genome shotgun (WGS) entry which is preliminary data.</text>
</comment>
<evidence type="ECO:0000313" key="2">
    <source>
        <dbReference type="EMBL" id="NRF22858.1"/>
    </source>
</evidence>
<name>A0AA44ER48_9HYPH</name>
<accession>A0AA44ER48</accession>
<keyword evidence="1" id="KW-0472">Membrane</keyword>
<feature type="transmembrane region" description="Helical" evidence="1">
    <location>
        <begin position="12"/>
        <end position="31"/>
    </location>
</feature>
<dbReference type="EMBL" id="JABRWM010000006">
    <property type="protein sequence ID" value="NRF22858.1"/>
    <property type="molecule type" value="Genomic_DNA"/>
</dbReference>
<sequence length="246" mass="28365">MSKFFVRWWPEAAALVLLAVCLTAVYFFAAANRYGNFLYHYQTLITGILAVAAAFITVRQMIFTEREQGVRHQQSLSFAMRSELRSIDRGLRPALARMRKLQVDLAEVIFDYSQDTAPGDPKWRWYTHVAEKLLHVVSELQALIESDPFTKASDHFSGTSIWTLQVVKAHCAAMRENLRYHIQMTDPAQGNSSDTEFYAAVIWDEAGDHKVEQAFEFRDKFSQFLWELEKDAAEFDVLKQKFGTIH</sequence>
<protein>
    <submittedName>
        <fullName evidence="2">Uncharacterized protein</fullName>
    </submittedName>
</protein>
<evidence type="ECO:0000313" key="3">
    <source>
        <dbReference type="Proteomes" id="UP001155820"/>
    </source>
</evidence>
<evidence type="ECO:0000256" key="1">
    <source>
        <dbReference type="SAM" id="Phobius"/>
    </source>
</evidence>
<proteinExistence type="predicted"/>
<dbReference type="AlphaFoldDB" id="A0AA44ER48"/>
<keyword evidence="1" id="KW-0812">Transmembrane</keyword>
<dbReference type="Proteomes" id="UP001155820">
    <property type="component" value="Unassembled WGS sequence"/>
</dbReference>
<feature type="transmembrane region" description="Helical" evidence="1">
    <location>
        <begin position="37"/>
        <end position="58"/>
    </location>
</feature>
<dbReference type="RefSeq" id="WP_172874198.1">
    <property type="nucleotide sequence ID" value="NZ_JABRWL010000006.1"/>
</dbReference>
<reference evidence="2" key="1">
    <citation type="submission" date="2019-07" db="EMBL/GenBank/DDBJ databases">
        <title>FDA dAtabase for Regulatory Grade micrObial Sequences (FDA-ARGOS): Supporting development and validation of Infectious Disease Dx tests.</title>
        <authorList>
            <person name="Bachman M."/>
            <person name="Young C."/>
            <person name="Tallon L."/>
            <person name="Sadzewicz L."/>
            <person name="Vavikolanu K."/>
            <person name="Mehta A."/>
            <person name="Aluvathingal J."/>
            <person name="Nadendla S."/>
            <person name="Nandy P."/>
            <person name="Geyer C."/>
            <person name="Yan Y."/>
            <person name="Sichtig H."/>
        </authorList>
    </citation>
    <scope>NUCLEOTIDE SEQUENCE</scope>
    <source>
        <strain evidence="2">FDAARGOS_618</strain>
    </source>
</reference>
<gene>
    <name evidence="2" type="ORF">FOB26_27780</name>
</gene>
<keyword evidence="3" id="KW-1185">Reference proteome</keyword>
<keyword evidence="1" id="KW-1133">Transmembrane helix</keyword>